<dbReference type="GO" id="GO:0000981">
    <property type="term" value="F:DNA-binding transcription factor activity, RNA polymerase II-specific"/>
    <property type="evidence" value="ECO:0007669"/>
    <property type="project" value="TreeGrafter"/>
</dbReference>
<accession>A0AAN9NS25</accession>
<feature type="domain" description="Myb-like" evidence="7">
    <location>
        <begin position="11"/>
        <end position="62"/>
    </location>
</feature>
<dbReference type="AlphaFoldDB" id="A0AAN9NS25"/>
<feature type="domain" description="Myb-like" evidence="7">
    <location>
        <begin position="63"/>
        <end position="113"/>
    </location>
</feature>
<dbReference type="Proteomes" id="UP001374584">
    <property type="component" value="Unassembled WGS sequence"/>
</dbReference>
<evidence type="ECO:0008006" key="11">
    <source>
        <dbReference type="Google" id="ProtNLM"/>
    </source>
</evidence>
<feature type="domain" description="HTH myb-type" evidence="8">
    <location>
        <begin position="19"/>
        <end position="66"/>
    </location>
</feature>
<evidence type="ECO:0000256" key="6">
    <source>
        <dbReference type="ARBA" id="ARBA00023242"/>
    </source>
</evidence>
<dbReference type="InterPro" id="IPR017930">
    <property type="entry name" value="Myb_dom"/>
</dbReference>
<dbReference type="GO" id="GO:0000978">
    <property type="term" value="F:RNA polymerase II cis-regulatory region sequence-specific DNA binding"/>
    <property type="evidence" value="ECO:0007669"/>
    <property type="project" value="TreeGrafter"/>
</dbReference>
<keyword evidence="5" id="KW-0804">Transcription</keyword>
<reference evidence="9 10" key="1">
    <citation type="submission" date="2024-01" db="EMBL/GenBank/DDBJ databases">
        <title>The genomes of 5 underutilized Papilionoideae crops provide insights into root nodulation and disease resistanc.</title>
        <authorList>
            <person name="Jiang F."/>
        </authorList>
    </citation>
    <scope>NUCLEOTIDE SEQUENCE [LARGE SCALE GENOMIC DNA]</scope>
    <source>
        <strain evidence="9">JINMINGXINNONG_FW02</strain>
        <tissue evidence="9">Leaves</tissue>
    </source>
</reference>
<dbReference type="InterPro" id="IPR050560">
    <property type="entry name" value="MYB_TF"/>
</dbReference>
<evidence type="ECO:0000256" key="2">
    <source>
        <dbReference type="ARBA" id="ARBA00022737"/>
    </source>
</evidence>
<dbReference type="SUPFAM" id="SSF46689">
    <property type="entry name" value="Homeodomain-like"/>
    <property type="match status" value="1"/>
</dbReference>
<dbReference type="PANTHER" id="PTHR45614:SF221">
    <property type="entry name" value="MYB DOMAIN PROTEIN 110"/>
    <property type="match status" value="1"/>
</dbReference>
<protein>
    <recommendedName>
        <fullName evidence="11">MYB transcription factor</fullName>
    </recommendedName>
</protein>
<dbReference type="GO" id="GO:0005634">
    <property type="term" value="C:nucleus"/>
    <property type="evidence" value="ECO:0007669"/>
    <property type="project" value="UniProtKB-SubCell"/>
</dbReference>
<evidence type="ECO:0000256" key="4">
    <source>
        <dbReference type="ARBA" id="ARBA00023125"/>
    </source>
</evidence>
<dbReference type="InterPro" id="IPR009057">
    <property type="entry name" value="Homeodomain-like_sf"/>
</dbReference>
<feature type="domain" description="HTH myb-type" evidence="8">
    <location>
        <begin position="67"/>
        <end position="117"/>
    </location>
</feature>
<keyword evidence="3" id="KW-0805">Transcription regulation</keyword>
<dbReference type="PROSITE" id="PS51294">
    <property type="entry name" value="HTH_MYB"/>
    <property type="match status" value="2"/>
</dbReference>
<gene>
    <name evidence="9" type="ORF">VNO80_02804</name>
</gene>
<evidence type="ECO:0000313" key="10">
    <source>
        <dbReference type="Proteomes" id="UP001374584"/>
    </source>
</evidence>
<dbReference type="SMART" id="SM00717">
    <property type="entry name" value="SANT"/>
    <property type="match status" value="2"/>
</dbReference>
<dbReference type="CDD" id="cd00167">
    <property type="entry name" value="SANT"/>
    <property type="match status" value="2"/>
</dbReference>
<dbReference type="Pfam" id="PF13921">
    <property type="entry name" value="Myb_DNA-bind_6"/>
    <property type="match status" value="1"/>
</dbReference>
<dbReference type="Gene3D" id="1.10.10.60">
    <property type="entry name" value="Homeodomain-like"/>
    <property type="match status" value="2"/>
</dbReference>
<dbReference type="PROSITE" id="PS50090">
    <property type="entry name" value="MYB_LIKE"/>
    <property type="match status" value="2"/>
</dbReference>
<comment type="caution">
    <text evidence="9">The sequence shown here is derived from an EMBL/GenBank/DDBJ whole genome shotgun (WGS) entry which is preliminary data.</text>
</comment>
<sequence>MDNSTAAYENLPYYRVNHWREDEDEKLIQLVQEHGPQHWNAIAQHIQGRSGKSCRLRWRNHLSPGVNRNPFSKEEEERLIAAREFYGAKWATISKLFDGRTDNALKNRWHVLIARKRKEANNESLQELVNASSSSCPCNTPHHDTFFHMRNSAQTALAPVCPSASLSPVNFGSVPSFSESFPGKEGSDPFGLLNPAAAAASGRMEKGLFHSSSSAFTDFKGSSSSEKNQAHDAEFKDVTFYDFLGVGSDDDE</sequence>
<dbReference type="PANTHER" id="PTHR45614">
    <property type="entry name" value="MYB PROTEIN-RELATED"/>
    <property type="match status" value="1"/>
</dbReference>
<dbReference type="FunFam" id="1.10.10.60:FF:000060">
    <property type="entry name" value="MYB transcription factor"/>
    <property type="match status" value="1"/>
</dbReference>
<organism evidence="9 10">
    <name type="scientific">Phaseolus coccineus</name>
    <name type="common">Scarlet runner bean</name>
    <name type="synonym">Phaseolus multiflorus</name>
    <dbReference type="NCBI Taxonomy" id="3886"/>
    <lineage>
        <taxon>Eukaryota</taxon>
        <taxon>Viridiplantae</taxon>
        <taxon>Streptophyta</taxon>
        <taxon>Embryophyta</taxon>
        <taxon>Tracheophyta</taxon>
        <taxon>Spermatophyta</taxon>
        <taxon>Magnoliopsida</taxon>
        <taxon>eudicotyledons</taxon>
        <taxon>Gunneridae</taxon>
        <taxon>Pentapetalae</taxon>
        <taxon>rosids</taxon>
        <taxon>fabids</taxon>
        <taxon>Fabales</taxon>
        <taxon>Fabaceae</taxon>
        <taxon>Papilionoideae</taxon>
        <taxon>50 kb inversion clade</taxon>
        <taxon>NPAAA clade</taxon>
        <taxon>indigoferoid/millettioid clade</taxon>
        <taxon>Phaseoleae</taxon>
        <taxon>Phaseolus</taxon>
    </lineage>
</organism>
<evidence type="ECO:0000256" key="1">
    <source>
        <dbReference type="ARBA" id="ARBA00004123"/>
    </source>
</evidence>
<name>A0AAN9NS25_PHACN</name>
<evidence type="ECO:0000259" key="7">
    <source>
        <dbReference type="PROSITE" id="PS50090"/>
    </source>
</evidence>
<keyword evidence="10" id="KW-1185">Reference proteome</keyword>
<proteinExistence type="predicted"/>
<dbReference type="InterPro" id="IPR001005">
    <property type="entry name" value="SANT/Myb"/>
</dbReference>
<evidence type="ECO:0000256" key="3">
    <source>
        <dbReference type="ARBA" id="ARBA00023015"/>
    </source>
</evidence>
<evidence type="ECO:0000313" key="9">
    <source>
        <dbReference type="EMBL" id="KAK7377380.1"/>
    </source>
</evidence>
<keyword evidence="6" id="KW-0539">Nucleus</keyword>
<keyword evidence="4" id="KW-0238">DNA-binding</keyword>
<dbReference type="EMBL" id="JAYMYR010000002">
    <property type="protein sequence ID" value="KAK7377380.1"/>
    <property type="molecule type" value="Genomic_DNA"/>
</dbReference>
<evidence type="ECO:0000256" key="5">
    <source>
        <dbReference type="ARBA" id="ARBA00023163"/>
    </source>
</evidence>
<comment type="subcellular location">
    <subcellularLocation>
        <location evidence="1">Nucleus</location>
    </subcellularLocation>
</comment>
<evidence type="ECO:0000259" key="8">
    <source>
        <dbReference type="PROSITE" id="PS51294"/>
    </source>
</evidence>
<keyword evidence="2" id="KW-0677">Repeat</keyword>